<sequence>MRQPFRDDGARKNAAAERGGFLPRRLRLLLCQVVHLGLLQSSKILPSYVLLRQLSICSTTADDGSSRKPANLGGQGALQNLGKPQLTARSSYQIASRQNVAVVIVMSWLSALTVSALKTNFLKNGC</sequence>
<dbReference type="Proteomes" id="UP001595791">
    <property type="component" value="Unassembled WGS sequence"/>
</dbReference>
<gene>
    <name evidence="1" type="ORF">ACFOW7_08650</name>
</gene>
<dbReference type="RefSeq" id="WP_378163154.1">
    <property type="nucleotide sequence ID" value="NZ_JBHSBU010000001.1"/>
</dbReference>
<proteinExistence type="predicted"/>
<name>A0ABV8MQ84_9NEIS</name>
<protein>
    <submittedName>
        <fullName evidence="1">Uncharacterized protein</fullName>
    </submittedName>
</protein>
<comment type="caution">
    <text evidence="1">The sequence shown here is derived from an EMBL/GenBank/DDBJ whole genome shotgun (WGS) entry which is preliminary data.</text>
</comment>
<evidence type="ECO:0000313" key="1">
    <source>
        <dbReference type="EMBL" id="MFC4159420.1"/>
    </source>
</evidence>
<reference evidence="2" key="1">
    <citation type="journal article" date="2019" name="Int. J. Syst. Evol. Microbiol.">
        <title>The Global Catalogue of Microorganisms (GCM) 10K type strain sequencing project: providing services to taxonomists for standard genome sequencing and annotation.</title>
        <authorList>
            <consortium name="The Broad Institute Genomics Platform"/>
            <consortium name="The Broad Institute Genome Sequencing Center for Infectious Disease"/>
            <person name="Wu L."/>
            <person name="Ma J."/>
        </authorList>
    </citation>
    <scope>NUCLEOTIDE SEQUENCE [LARGE SCALE GENOMIC DNA]</scope>
    <source>
        <strain evidence="2">LMG 29894</strain>
    </source>
</reference>
<keyword evidence="2" id="KW-1185">Reference proteome</keyword>
<evidence type="ECO:0000313" key="2">
    <source>
        <dbReference type="Proteomes" id="UP001595791"/>
    </source>
</evidence>
<dbReference type="EMBL" id="JBHSBU010000001">
    <property type="protein sequence ID" value="MFC4159420.1"/>
    <property type="molecule type" value="Genomic_DNA"/>
</dbReference>
<organism evidence="1 2">
    <name type="scientific">Chitinimonas lacunae</name>
    <dbReference type="NCBI Taxonomy" id="1963018"/>
    <lineage>
        <taxon>Bacteria</taxon>
        <taxon>Pseudomonadati</taxon>
        <taxon>Pseudomonadota</taxon>
        <taxon>Betaproteobacteria</taxon>
        <taxon>Neisseriales</taxon>
        <taxon>Chitinibacteraceae</taxon>
        <taxon>Chitinimonas</taxon>
    </lineage>
</organism>
<accession>A0ABV8MQ84</accession>